<evidence type="ECO:0000313" key="2">
    <source>
        <dbReference type="Proteomes" id="UP000251205"/>
    </source>
</evidence>
<accession>A0A329YCY5</accession>
<proteinExistence type="predicted"/>
<dbReference type="EMBL" id="QMKK01000033">
    <property type="protein sequence ID" value="RAX41103.1"/>
    <property type="molecule type" value="Genomic_DNA"/>
</dbReference>
<sequence>MRHVQGVSPSKRDDHWFEFHQEHTTGVLSKNYGLEPFRWTLPAVDAFALLCFHGNGRWAAAFDDAMILIAVVLIDE</sequence>
<gene>
    <name evidence="1" type="ORF">DQ393_13065</name>
</gene>
<dbReference type="AlphaFoldDB" id="A0A329YCY5"/>
<evidence type="ECO:0000313" key="1">
    <source>
        <dbReference type="EMBL" id="RAX41103.1"/>
    </source>
</evidence>
<name>A0A329YCY5_RHITR</name>
<comment type="caution">
    <text evidence="1">The sequence shown here is derived from an EMBL/GenBank/DDBJ whole genome shotgun (WGS) entry which is preliminary data.</text>
</comment>
<organism evidence="1 2">
    <name type="scientific">Rhizobium tropici</name>
    <dbReference type="NCBI Taxonomy" id="398"/>
    <lineage>
        <taxon>Bacteria</taxon>
        <taxon>Pseudomonadati</taxon>
        <taxon>Pseudomonadota</taxon>
        <taxon>Alphaproteobacteria</taxon>
        <taxon>Hyphomicrobiales</taxon>
        <taxon>Rhizobiaceae</taxon>
        <taxon>Rhizobium/Agrobacterium group</taxon>
        <taxon>Rhizobium</taxon>
    </lineage>
</organism>
<dbReference type="Proteomes" id="UP000251205">
    <property type="component" value="Unassembled WGS sequence"/>
</dbReference>
<reference evidence="1 2" key="1">
    <citation type="submission" date="2018-06" db="EMBL/GenBank/DDBJ databases">
        <title>Whole Genome Sequence of an efficient microsymbiont, Rhizobium tropici.</title>
        <authorList>
            <person name="Srinivasan R."/>
            <person name="Singh H.V."/>
            <person name="Srivastava R."/>
            <person name="Kumari B."/>
            <person name="Radhakrishna A."/>
        </authorList>
    </citation>
    <scope>NUCLEOTIDE SEQUENCE [LARGE SCALE GENOMIC DNA]</scope>
    <source>
        <strain evidence="1 2">IGFRI Rhizo-19</strain>
    </source>
</reference>
<protein>
    <submittedName>
        <fullName evidence="1">Uncharacterized protein</fullName>
    </submittedName>
</protein>